<gene>
    <name evidence="3" type="ORF">F7O84_17955</name>
</gene>
<evidence type="ECO:0000259" key="2">
    <source>
        <dbReference type="PROSITE" id="PS51704"/>
    </source>
</evidence>
<feature type="domain" description="GP-PDE" evidence="2">
    <location>
        <begin position="35"/>
        <end position="277"/>
    </location>
</feature>
<dbReference type="InterPro" id="IPR017946">
    <property type="entry name" value="PLC-like_Pdiesterase_TIM-brl"/>
</dbReference>
<dbReference type="AlphaFoldDB" id="A0A7V7UER2"/>
<feature type="transmembrane region" description="Helical" evidence="1">
    <location>
        <begin position="7"/>
        <end position="26"/>
    </location>
</feature>
<evidence type="ECO:0000313" key="3">
    <source>
        <dbReference type="EMBL" id="KAB1434372.1"/>
    </source>
</evidence>
<dbReference type="Pfam" id="PF03009">
    <property type="entry name" value="GDPD"/>
    <property type="match status" value="1"/>
</dbReference>
<reference evidence="3 4" key="2">
    <citation type="submission" date="2020-02" db="EMBL/GenBank/DDBJ databases">
        <title>Candidatus Galacturonibacter soehngenii shows hetero-acetogenic catabolism of galacturonic acid but lacks a canonical carbon monoxide dehydrogenase/acetyl-CoA synthase complex.</title>
        <authorList>
            <person name="Diender M."/>
            <person name="Stouten G.R."/>
            <person name="Petersen J.F."/>
            <person name="Nielsen P.H."/>
            <person name="Dueholm M.S."/>
            <person name="Pronk J.T."/>
            <person name="Van Loosdrecht M.C.M."/>
        </authorList>
    </citation>
    <scope>NUCLEOTIDE SEQUENCE [LARGE SCALE GENOMIC DNA]</scope>
    <source>
        <strain evidence="3">GalUA</strain>
    </source>
</reference>
<dbReference type="OrthoDB" id="2033680at2"/>
<keyword evidence="1" id="KW-0812">Transmembrane</keyword>
<sequence>MKKKIKYLLGTLLLIGMASFILYFYWNTQPYYKKYHYIAHALGGIDNKKYTNSKEAMEYSYSMGNRLMEVDLVLTSDKQLVARHKWSNDLGDNFSDENIPDSDTFLSSKIYEKYTPVDIKTIILFAMEHPDVYFITDIKSYKNEMMDMLEIIKDTSNELGFTDFTKRFIIQVYNYENYELVNQNFQFENYIFTLYRMVDVFKDNQIDQVIQFCVDKQINVITIPQKYITKEIAKKAKESDILIYVNTINSRKEMLKLRLMGVNGVYTDFIYTFKIVESVIKLMALGIGIISSVLTLIYYVSKKKKCQVSVNVLQSE</sequence>
<proteinExistence type="predicted"/>
<evidence type="ECO:0000313" key="4">
    <source>
        <dbReference type="Proteomes" id="UP000461768"/>
    </source>
</evidence>
<evidence type="ECO:0000256" key="1">
    <source>
        <dbReference type="SAM" id="Phobius"/>
    </source>
</evidence>
<accession>A0A7V7UER2</accession>
<dbReference type="Proteomes" id="UP000461768">
    <property type="component" value="Unassembled WGS sequence"/>
</dbReference>
<dbReference type="InterPro" id="IPR030395">
    <property type="entry name" value="GP_PDE_dom"/>
</dbReference>
<feature type="transmembrane region" description="Helical" evidence="1">
    <location>
        <begin position="279"/>
        <end position="300"/>
    </location>
</feature>
<dbReference type="Gene3D" id="3.20.20.190">
    <property type="entry name" value="Phosphatidylinositol (PI) phosphodiesterase"/>
    <property type="match status" value="1"/>
</dbReference>
<dbReference type="GO" id="GO:0006629">
    <property type="term" value="P:lipid metabolic process"/>
    <property type="evidence" value="ECO:0007669"/>
    <property type="project" value="InterPro"/>
</dbReference>
<dbReference type="EMBL" id="WAGX01000008">
    <property type="protein sequence ID" value="KAB1434372.1"/>
    <property type="molecule type" value="Genomic_DNA"/>
</dbReference>
<organism evidence="3 4">
    <name type="scientific">Candidatus Galacturonatibacter soehngenii</name>
    <dbReference type="NCBI Taxonomy" id="2307010"/>
    <lineage>
        <taxon>Bacteria</taxon>
        <taxon>Bacillati</taxon>
        <taxon>Bacillota</taxon>
        <taxon>Clostridia</taxon>
        <taxon>Lachnospirales</taxon>
        <taxon>Lachnospiraceae</taxon>
        <taxon>Candidatus Galacturonatibacter</taxon>
    </lineage>
</organism>
<dbReference type="SUPFAM" id="SSF51695">
    <property type="entry name" value="PLC-like phosphodiesterases"/>
    <property type="match status" value="1"/>
</dbReference>
<dbReference type="RefSeq" id="WP_151148430.1">
    <property type="nucleotide sequence ID" value="NZ_WAGX01000008.1"/>
</dbReference>
<keyword evidence="1" id="KW-0472">Membrane</keyword>
<reference evidence="3 4" key="1">
    <citation type="submission" date="2019-09" db="EMBL/GenBank/DDBJ databases">
        <authorList>
            <person name="Valk L.C."/>
        </authorList>
    </citation>
    <scope>NUCLEOTIDE SEQUENCE [LARGE SCALE GENOMIC DNA]</scope>
    <source>
        <strain evidence="3">GalUA</strain>
    </source>
</reference>
<dbReference type="PROSITE" id="PS51704">
    <property type="entry name" value="GP_PDE"/>
    <property type="match status" value="1"/>
</dbReference>
<name>A0A7V7UER2_9FIRM</name>
<keyword evidence="1" id="KW-1133">Transmembrane helix</keyword>
<dbReference type="GO" id="GO:0008081">
    <property type="term" value="F:phosphoric diester hydrolase activity"/>
    <property type="evidence" value="ECO:0007669"/>
    <property type="project" value="InterPro"/>
</dbReference>
<keyword evidence="4" id="KW-1185">Reference proteome</keyword>
<comment type="caution">
    <text evidence="3">The sequence shown here is derived from an EMBL/GenBank/DDBJ whole genome shotgun (WGS) entry which is preliminary data.</text>
</comment>
<protein>
    <recommendedName>
        <fullName evidence="2">GP-PDE domain-containing protein</fullName>
    </recommendedName>
</protein>